<dbReference type="EMBL" id="QUTH01003146">
    <property type="protein sequence ID" value="RHZ21372.1"/>
    <property type="molecule type" value="Genomic_DNA"/>
</dbReference>
<dbReference type="GO" id="GO:0044877">
    <property type="term" value="F:protein-containing complex binding"/>
    <property type="evidence" value="ECO:0007669"/>
    <property type="project" value="TreeGrafter"/>
</dbReference>
<keyword evidence="4 5" id="KW-0472">Membrane</keyword>
<evidence type="ECO:0000256" key="2">
    <source>
        <dbReference type="ARBA" id="ARBA00022692"/>
    </source>
</evidence>
<feature type="transmembrane region" description="Helical" evidence="5">
    <location>
        <begin position="67"/>
        <end position="88"/>
    </location>
</feature>
<comment type="subcellular location">
    <subcellularLocation>
        <location evidence="1">Membrane</location>
        <topology evidence="1">Multi-pass membrane protein</topology>
    </subcellularLocation>
</comment>
<dbReference type="EMBL" id="QUTG01003146">
    <property type="protein sequence ID" value="RHY92949.1"/>
    <property type="molecule type" value="Genomic_DNA"/>
</dbReference>
<feature type="transmembrane region" description="Helical" evidence="5">
    <location>
        <begin position="151"/>
        <end position="177"/>
    </location>
</feature>
<feature type="transmembrane region" description="Helical" evidence="5">
    <location>
        <begin position="100"/>
        <end position="120"/>
    </location>
</feature>
<dbReference type="Proteomes" id="UP000285712">
    <property type="component" value="Unassembled WGS sequence"/>
</dbReference>
<reference evidence="9 10" key="1">
    <citation type="submission" date="2018-08" db="EMBL/GenBank/DDBJ databases">
        <title>Aphanomyces genome sequencing and annotation.</title>
        <authorList>
            <person name="Minardi D."/>
            <person name="Oidtmann B."/>
            <person name="Van Der Giezen M."/>
            <person name="Studholme D.J."/>
        </authorList>
    </citation>
    <scope>NUCLEOTIDE SEQUENCE [LARGE SCALE GENOMIC DNA]</scope>
    <source>
        <strain evidence="8 9">Da</strain>
        <strain evidence="7 10">Sv</strain>
    </source>
</reference>
<dbReference type="SUPFAM" id="SSF81324">
    <property type="entry name" value="Voltage-gated potassium channels"/>
    <property type="match status" value="1"/>
</dbReference>
<dbReference type="InterPro" id="IPR050866">
    <property type="entry name" value="CNG_cation_channel"/>
</dbReference>
<proteinExistence type="predicted"/>
<dbReference type="GO" id="GO:0016020">
    <property type="term" value="C:membrane"/>
    <property type="evidence" value="ECO:0007669"/>
    <property type="project" value="UniProtKB-SubCell"/>
</dbReference>
<protein>
    <recommendedName>
        <fullName evidence="6">Ion transport domain-containing protein</fullName>
    </recommendedName>
</protein>
<dbReference type="InterPro" id="IPR005821">
    <property type="entry name" value="Ion_trans_dom"/>
</dbReference>
<evidence type="ECO:0000313" key="7">
    <source>
        <dbReference type="EMBL" id="RHY92949.1"/>
    </source>
</evidence>
<feature type="domain" description="Ion transport" evidence="6">
    <location>
        <begin position="65"/>
        <end position="187"/>
    </location>
</feature>
<evidence type="ECO:0000313" key="8">
    <source>
        <dbReference type="EMBL" id="RHZ21372.1"/>
    </source>
</evidence>
<dbReference type="GO" id="GO:0005221">
    <property type="term" value="F:intracellularly cyclic nucleotide-activated monoatomic cation channel activity"/>
    <property type="evidence" value="ECO:0007669"/>
    <property type="project" value="InterPro"/>
</dbReference>
<dbReference type="Proteomes" id="UP000285430">
    <property type="component" value="Unassembled WGS sequence"/>
</dbReference>
<evidence type="ECO:0000259" key="6">
    <source>
        <dbReference type="Pfam" id="PF00520"/>
    </source>
</evidence>
<keyword evidence="2 5" id="KW-0812">Transmembrane</keyword>
<evidence type="ECO:0000313" key="10">
    <source>
        <dbReference type="Proteomes" id="UP000285712"/>
    </source>
</evidence>
<evidence type="ECO:0000256" key="3">
    <source>
        <dbReference type="ARBA" id="ARBA00022989"/>
    </source>
</evidence>
<evidence type="ECO:0000256" key="4">
    <source>
        <dbReference type="ARBA" id="ARBA00023136"/>
    </source>
</evidence>
<dbReference type="PANTHER" id="PTHR45638:SF11">
    <property type="entry name" value="CYCLIC NUCLEOTIDE-GATED CATION CHANNEL SUBUNIT A"/>
    <property type="match status" value="1"/>
</dbReference>
<organism evidence="7 10">
    <name type="scientific">Aphanomyces astaci</name>
    <name type="common">Crayfish plague agent</name>
    <dbReference type="NCBI Taxonomy" id="112090"/>
    <lineage>
        <taxon>Eukaryota</taxon>
        <taxon>Sar</taxon>
        <taxon>Stramenopiles</taxon>
        <taxon>Oomycota</taxon>
        <taxon>Saprolegniomycetes</taxon>
        <taxon>Saprolegniales</taxon>
        <taxon>Verrucalvaceae</taxon>
        <taxon>Aphanomyces</taxon>
    </lineage>
</organism>
<evidence type="ECO:0000256" key="1">
    <source>
        <dbReference type="ARBA" id="ARBA00004141"/>
    </source>
</evidence>
<gene>
    <name evidence="7" type="ORF">DYB35_000479</name>
    <name evidence="8" type="ORF">DYB37_000524</name>
</gene>
<keyword evidence="3 5" id="KW-1133">Transmembrane helix</keyword>
<name>A0A418DDP4_APHAT</name>
<evidence type="ECO:0000256" key="5">
    <source>
        <dbReference type="SAM" id="Phobius"/>
    </source>
</evidence>
<dbReference type="PANTHER" id="PTHR45638">
    <property type="entry name" value="CYCLIC NUCLEOTIDE-GATED CATION CHANNEL SUBUNIT A"/>
    <property type="match status" value="1"/>
</dbReference>
<dbReference type="Pfam" id="PF00520">
    <property type="entry name" value="Ion_trans"/>
    <property type="match status" value="1"/>
</dbReference>
<accession>A0A418DDP4</accession>
<dbReference type="AlphaFoldDB" id="A0A418DDP4"/>
<sequence>MELPTVSSTSTSRVRRSLGNLVPRRFSRTVDAESFGSFVLEQGSLSWQINRHKTKTFDPDSMQASIWNTWLLFVVLYDAWVVPLVLCFDVINPDICHEAWLTTALMAFELFFIADIYVQMHTGYYIAGDLVRSPASTRRRYMSSYQFPIDVLALIPLPFFSIVPSTNHAASCGLVLLNKLLRLRRIPAYTLDFDKVQRN</sequence>
<evidence type="ECO:0000313" key="9">
    <source>
        <dbReference type="Proteomes" id="UP000285430"/>
    </source>
</evidence>
<comment type="caution">
    <text evidence="7">The sequence shown here is derived from an EMBL/GenBank/DDBJ whole genome shotgun (WGS) entry which is preliminary data.</text>
</comment>
<dbReference type="VEuPathDB" id="FungiDB:H257_06618"/>